<name>A0A2T1DUB1_9CYAN</name>
<feature type="domain" description="SnoaL-like" evidence="1">
    <location>
        <begin position="19"/>
        <end position="123"/>
    </location>
</feature>
<evidence type="ECO:0000313" key="3">
    <source>
        <dbReference type="Proteomes" id="UP000239576"/>
    </source>
</evidence>
<dbReference type="Pfam" id="PF12680">
    <property type="entry name" value="SnoaL_2"/>
    <property type="match status" value="1"/>
</dbReference>
<keyword evidence="3" id="KW-1185">Reference proteome</keyword>
<dbReference type="OrthoDB" id="120422at2"/>
<accession>A0A2T1DUB1</accession>
<gene>
    <name evidence="2" type="ORF">C7B82_28525</name>
</gene>
<dbReference type="InterPro" id="IPR037401">
    <property type="entry name" value="SnoaL-like"/>
</dbReference>
<dbReference type="AlphaFoldDB" id="A0A2T1DUB1"/>
<protein>
    <recommendedName>
        <fullName evidence="1">SnoaL-like domain-containing protein</fullName>
    </recommendedName>
</protein>
<reference evidence="2 3" key="2">
    <citation type="submission" date="2018-03" db="EMBL/GenBank/DDBJ databases">
        <title>The ancient ancestry and fast evolution of plastids.</title>
        <authorList>
            <person name="Moore K.R."/>
            <person name="Magnabosco C."/>
            <person name="Momper L."/>
            <person name="Gold D.A."/>
            <person name="Bosak T."/>
            <person name="Fournier G.P."/>
        </authorList>
    </citation>
    <scope>NUCLEOTIDE SEQUENCE [LARGE SCALE GENOMIC DNA]</scope>
    <source>
        <strain evidence="2 3">ULC18</strain>
    </source>
</reference>
<sequence>MVIRVRQSQMVEHSNAVIIRRGYEAFASADSSALMSLITEDAVWHSPGNNLLSGDYQGVVAILGYFAKFATLSQGKFQVTVQDVFANDNRAVVLTRDTATRNGRTLSWEGGVIFQLQTGRLQEAWAFNLNQSLVDAFWS</sequence>
<reference evidence="3" key="1">
    <citation type="submission" date="2018-02" db="EMBL/GenBank/DDBJ databases">
        <authorList>
            <person name="Moore K."/>
            <person name="Momper L."/>
        </authorList>
    </citation>
    <scope>NUCLEOTIDE SEQUENCE [LARGE SCALE GENOMIC DNA]</scope>
    <source>
        <strain evidence="3">ULC18</strain>
    </source>
</reference>
<dbReference type="Gene3D" id="3.10.450.50">
    <property type="match status" value="1"/>
</dbReference>
<evidence type="ECO:0000259" key="1">
    <source>
        <dbReference type="Pfam" id="PF12680"/>
    </source>
</evidence>
<comment type="caution">
    <text evidence="2">The sequence shown here is derived from an EMBL/GenBank/DDBJ whole genome shotgun (WGS) entry which is preliminary data.</text>
</comment>
<dbReference type="InterPro" id="IPR032710">
    <property type="entry name" value="NTF2-like_dom_sf"/>
</dbReference>
<evidence type="ECO:0000313" key="2">
    <source>
        <dbReference type="EMBL" id="PSB24088.1"/>
    </source>
</evidence>
<dbReference type="SUPFAM" id="SSF54427">
    <property type="entry name" value="NTF2-like"/>
    <property type="match status" value="1"/>
</dbReference>
<dbReference type="EMBL" id="PVWK01000154">
    <property type="protein sequence ID" value="PSB24088.1"/>
    <property type="molecule type" value="Genomic_DNA"/>
</dbReference>
<dbReference type="Proteomes" id="UP000239576">
    <property type="component" value="Unassembled WGS sequence"/>
</dbReference>
<proteinExistence type="predicted"/>
<dbReference type="RefSeq" id="WP_106260466.1">
    <property type="nucleotide sequence ID" value="NZ_CAWNSW010000055.1"/>
</dbReference>
<organism evidence="2 3">
    <name type="scientific">Stenomitos frigidus ULC18</name>
    <dbReference type="NCBI Taxonomy" id="2107698"/>
    <lineage>
        <taxon>Bacteria</taxon>
        <taxon>Bacillati</taxon>
        <taxon>Cyanobacteriota</taxon>
        <taxon>Cyanophyceae</taxon>
        <taxon>Leptolyngbyales</taxon>
        <taxon>Leptolyngbyaceae</taxon>
        <taxon>Stenomitos</taxon>
    </lineage>
</organism>